<feature type="active site" evidence="9">
    <location>
        <position position="10"/>
    </location>
</feature>
<keyword evidence="6 9" id="KW-0418">Kinase</keyword>
<proteinExistence type="inferred from homology"/>
<comment type="caution">
    <text evidence="13">The sequence shown here is derived from an EMBL/GenBank/DDBJ whole genome shotgun (WGS) entry which is preliminary data.</text>
</comment>
<gene>
    <name evidence="9" type="primary">ispE</name>
    <name evidence="13" type="ORF">HNQ77_004896</name>
</gene>
<comment type="pathway">
    <text evidence="9">Isoprenoid biosynthesis; isopentenyl diphosphate biosynthesis via DXP pathway; isopentenyl diphosphate from 1-deoxy-D-xylulose 5-phosphate: step 3/6.</text>
</comment>
<dbReference type="EMBL" id="JACHEK010000011">
    <property type="protein sequence ID" value="MBB6146915.1"/>
    <property type="molecule type" value="Genomic_DNA"/>
</dbReference>
<evidence type="ECO:0000256" key="9">
    <source>
        <dbReference type="HAMAP-Rule" id="MF_00061"/>
    </source>
</evidence>
<dbReference type="EC" id="2.7.1.148" evidence="2 9"/>
<evidence type="ECO:0000256" key="8">
    <source>
        <dbReference type="ARBA" id="ARBA00032554"/>
    </source>
</evidence>
<dbReference type="Proteomes" id="UP000538666">
    <property type="component" value="Unassembled WGS sequence"/>
</dbReference>
<comment type="similarity">
    <text evidence="1 9">Belongs to the GHMP kinase family. IspE subfamily.</text>
</comment>
<comment type="catalytic activity">
    <reaction evidence="9">
        <text>4-CDP-2-C-methyl-D-erythritol + ATP = 4-CDP-2-C-methyl-D-erythritol 2-phosphate + ADP + H(+)</text>
        <dbReference type="Rhea" id="RHEA:18437"/>
        <dbReference type="ChEBI" id="CHEBI:15378"/>
        <dbReference type="ChEBI" id="CHEBI:30616"/>
        <dbReference type="ChEBI" id="CHEBI:57823"/>
        <dbReference type="ChEBI" id="CHEBI:57919"/>
        <dbReference type="ChEBI" id="CHEBI:456216"/>
        <dbReference type="EC" id="2.7.1.148"/>
    </reaction>
</comment>
<dbReference type="PANTHER" id="PTHR43527:SF2">
    <property type="entry name" value="4-DIPHOSPHOCYTIDYL-2-C-METHYL-D-ERYTHRITOL KINASE, CHLOROPLASTIC"/>
    <property type="match status" value="1"/>
</dbReference>
<comment type="caution">
    <text evidence="9">Lacks conserved residue(s) required for the propagation of feature annotation.</text>
</comment>
<evidence type="ECO:0000256" key="3">
    <source>
        <dbReference type="ARBA" id="ARBA00017473"/>
    </source>
</evidence>
<dbReference type="OrthoDB" id="9809438at2"/>
<dbReference type="SUPFAM" id="SSF55060">
    <property type="entry name" value="GHMP Kinase, C-terminal domain"/>
    <property type="match status" value="1"/>
</dbReference>
<dbReference type="PANTHER" id="PTHR43527">
    <property type="entry name" value="4-DIPHOSPHOCYTIDYL-2-C-METHYL-D-ERYTHRITOL KINASE, CHLOROPLASTIC"/>
    <property type="match status" value="1"/>
</dbReference>
<dbReference type="GO" id="GO:0019288">
    <property type="term" value="P:isopentenyl diphosphate biosynthetic process, methylerythritol 4-phosphate pathway"/>
    <property type="evidence" value="ECO:0007669"/>
    <property type="project" value="UniProtKB-UniRule"/>
</dbReference>
<evidence type="ECO:0000259" key="12">
    <source>
        <dbReference type="Pfam" id="PF08544"/>
    </source>
</evidence>
<name>A0A841K1P2_9BACT</name>
<dbReference type="GO" id="GO:0016114">
    <property type="term" value="P:terpenoid biosynthetic process"/>
    <property type="evidence" value="ECO:0007669"/>
    <property type="project" value="InterPro"/>
</dbReference>
<dbReference type="HAMAP" id="MF_00061">
    <property type="entry name" value="IspE"/>
    <property type="match status" value="1"/>
</dbReference>
<dbReference type="SUPFAM" id="SSF54211">
    <property type="entry name" value="Ribosomal protein S5 domain 2-like"/>
    <property type="match status" value="1"/>
</dbReference>
<dbReference type="GO" id="GO:0005524">
    <property type="term" value="F:ATP binding"/>
    <property type="evidence" value="ECO:0007669"/>
    <property type="project" value="UniProtKB-UniRule"/>
</dbReference>
<dbReference type="Pfam" id="PF00288">
    <property type="entry name" value="GHMP_kinases_N"/>
    <property type="match status" value="1"/>
</dbReference>
<feature type="active site" evidence="9">
    <location>
        <position position="142"/>
    </location>
</feature>
<dbReference type="Gene3D" id="3.30.230.10">
    <property type="match status" value="1"/>
</dbReference>
<dbReference type="UniPathway" id="UPA00056">
    <property type="reaction ID" value="UER00094"/>
</dbReference>
<dbReference type="RefSeq" id="WP_050061230.1">
    <property type="nucleotide sequence ID" value="NZ_JACHEK010000011.1"/>
</dbReference>
<feature type="compositionally biased region" description="Basic and acidic residues" evidence="10">
    <location>
        <begin position="193"/>
        <end position="202"/>
    </location>
</feature>
<evidence type="ECO:0000313" key="13">
    <source>
        <dbReference type="EMBL" id="MBB6146915.1"/>
    </source>
</evidence>
<keyword evidence="4 9" id="KW-0808">Transferase</keyword>
<evidence type="ECO:0000259" key="11">
    <source>
        <dbReference type="Pfam" id="PF00288"/>
    </source>
</evidence>
<evidence type="ECO:0000256" key="6">
    <source>
        <dbReference type="ARBA" id="ARBA00022777"/>
    </source>
</evidence>
<evidence type="ECO:0000256" key="4">
    <source>
        <dbReference type="ARBA" id="ARBA00022679"/>
    </source>
</evidence>
<evidence type="ECO:0000256" key="1">
    <source>
        <dbReference type="ARBA" id="ARBA00009684"/>
    </source>
</evidence>
<dbReference type="Gene3D" id="3.30.70.890">
    <property type="entry name" value="GHMP kinase, C-terminal domain"/>
    <property type="match status" value="1"/>
</dbReference>
<dbReference type="InterPro" id="IPR014721">
    <property type="entry name" value="Ribsml_uS5_D2-typ_fold_subgr"/>
</dbReference>
<feature type="domain" description="GHMP kinase C-terminal" evidence="12">
    <location>
        <begin position="273"/>
        <end position="340"/>
    </location>
</feature>
<sequence length="360" mass="37600">MPTTVRSFSKINLGLALGPARADGFHGLTTLYQTLETHDLVTVEARPAAATRITLTSDDRRVPTDARNTAWKAAELTLSASGVAADVAIHIEKRLPIQGGMGAGSANAVAAAVGLEIELQKHGISPLSGPKRLEIAARIGSDVPLFLIGGAVLGVGRGEEVYPMPDFAPVHCVVALPEIGVSTPQAFRDWDALRPAGDREPGAGKGETASAPALTGDSPSDRLEELSRSLAAALCEPHSSGVFTLGGGLAVKSGSLANSFAGVNSPLLALVRTGIENDFEEVVFPKYPFLGEIKRILAASDFPEQAALYASLSGSGSAVFGLYETASAAEAAMARLEERGIRSLLTNTLPRESYWRSMMV</sequence>
<dbReference type="InterPro" id="IPR013750">
    <property type="entry name" value="GHMP_kinase_C_dom"/>
</dbReference>
<dbReference type="InterPro" id="IPR004424">
    <property type="entry name" value="IspE"/>
</dbReference>
<dbReference type="Pfam" id="PF08544">
    <property type="entry name" value="GHMP_kinases_C"/>
    <property type="match status" value="1"/>
</dbReference>
<dbReference type="GO" id="GO:0050515">
    <property type="term" value="F:4-(cytidine 5'-diphospho)-2-C-methyl-D-erythritol kinase activity"/>
    <property type="evidence" value="ECO:0007669"/>
    <property type="project" value="UniProtKB-UniRule"/>
</dbReference>
<keyword evidence="9" id="KW-0414">Isoprene biosynthesis</keyword>
<evidence type="ECO:0000256" key="10">
    <source>
        <dbReference type="SAM" id="MobiDB-lite"/>
    </source>
</evidence>
<feature type="domain" description="GHMP kinase N-terminal" evidence="11">
    <location>
        <begin position="68"/>
        <end position="150"/>
    </location>
</feature>
<dbReference type="InterPro" id="IPR020568">
    <property type="entry name" value="Ribosomal_Su5_D2-typ_SF"/>
</dbReference>
<feature type="region of interest" description="Disordered" evidence="10">
    <location>
        <begin position="193"/>
        <end position="221"/>
    </location>
</feature>
<dbReference type="AlphaFoldDB" id="A0A841K1P2"/>
<evidence type="ECO:0000256" key="7">
    <source>
        <dbReference type="ARBA" id="ARBA00022840"/>
    </source>
</evidence>
<dbReference type="InterPro" id="IPR036554">
    <property type="entry name" value="GHMP_kinase_C_sf"/>
</dbReference>
<reference evidence="13 14" key="1">
    <citation type="submission" date="2020-08" db="EMBL/GenBank/DDBJ databases">
        <title>Genomic Encyclopedia of Type Strains, Phase IV (KMG-IV): sequencing the most valuable type-strain genomes for metagenomic binning, comparative biology and taxonomic classification.</title>
        <authorList>
            <person name="Goeker M."/>
        </authorList>
    </citation>
    <scope>NUCLEOTIDE SEQUENCE [LARGE SCALE GENOMIC DNA]</scope>
    <source>
        <strain evidence="13 14">DSM 103733</strain>
    </source>
</reference>
<keyword evidence="14" id="KW-1185">Reference proteome</keyword>
<keyword evidence="5 9" id="KW-0547">Nucleotide-binding</keyword>
<evidence type="ECO:0000256" key="2">
    <source>
        <dbReference type="ARBA" id="ARBA00012052"/>
    </source>
</evidence>
<evidence type="ECO:0000256" key="5">
    <source>
        <dbReference type="ARBA" id="ARBA00022741"/>
    </source>
</evidence>
<evidence type="ECO:0000313" key="14">
    <source>
        <dbReference type="Proteomes" id="UP000538666"/>
    </source>
</evidence>
<accession>A0A841K1P2</accession>
<dbReference type="InterPro" id="IPR006204">
    <property type="entry name" value="GHMP_kinase_N_dom"/>
</dbReference>
<comment type="function">
    <text evidence="9">Catalyzes the phosphorylation of the position 2 hydroxy group of 4-diphosphocytidyl-2C-methyl-D-erythritol.</text>
</comment>
<protein>
    <recommendedName>
        <fullName evidence="3 9">4-diphosphocytidyl-2-C-methyl-D-erythritol kinase</fullName>
        <shortName evidence="9">CMK</shortName>
        <ecNumber evidence="2 9">2.7.1.148</ecNumber>
    </recommendedName>
    <alternativeName>
        <fullName evidence="8 9">4-(cytidine-5'-diphospho)-2-C-methyl-D-erythritol kinase</fullName>
    </alternativeName>
</protein>
<keyword evidence="7 9" id="KW-0067">ATP-binding</keyword>
<organism evidence="13 14">
    <name type="scientific">Silvibacterium bohemicum</name>
    <dbReference type="NCBI Taxonomy" id="1577686"/>
    <lineage>
        <taxon>Bacteria</taxon>
        <taxon>Pseudomonadati</taxon>
        <taxon>Acidobacteriota</taxon>
        <taxon>Terriglobia</taxon>
        <taxon>Terriglobales</taxon>
        <taxon>Acidobacteriaceae</taxon>
        <taxon>Silvibacterium</taxon>
    </lineage>
</organism>